<dbReference type="OrthoDB" id="1118734at2"/>
<evidence type="ECO:0000313" key="2">
    <source>
        <dbReference type="Proteomes" id="UP000298337"/>
    </source>
</evidence>
<dbReference type="Proteomes" id="UP000298337">
    <property type="component" value="Unassembled WGS sequence"/>
</dbReference>
<proteinExistence type="predicted"/>
<protein>
    <submittedName>
        <fullName evidence="1">DUF2490 domain-containing protein</fullName>
    </submittedName>
</protein>
<dbReference type="Pfam" id="PF10677">
    <property type="entry name" value="DUF2490"/>
    <property type="match status" value="1"/>
</dbReference>
<sequence length="267" mass="30821">MWHIRSVQLFVSQCVLTSSQFRGWVWLVGLLPGSVLAQATPPERITDRNHNAWLAYFSDARLTRRWGLHTEFQYRRTHGLRDPQQYFYRTGLNYHATEQVLVTGGYVYLLSLPYGDYPEAGRSHERRAFVRAELESSLGRLALAHRYTQDLRWLRGPGEAAYALQHRSRYRLQLQFPLTRPKVEAGTLYALASDEIFISYGRNVGANVFNQNRLYGGLGYQITDALGVETSYLHQTVQHDDGVVFEQNHTLQISLNFNPDFRPAAQR</sequence>
<comment type="caution">
    <text evidence="1">The sequence shown here is derived from an EMBL/GenBank/DDBJ whole genome shotgun (WGS) entry which is preliminary data.</text>
</comment>
<dbReference type="AlphaFoldDB" id="A0A4Z0PF95"/>
<dbReference type="EMBL" id="SRLA01000001">
    <property type="protein sequence ID" value="TGE10329.1"/>
    <property type="molecule type" value="Genomic_DNA"/>
</dbReference>
<gene>
    <name evidence="1" type="ORF">EU556_05795</name>
</gene>
<organism evidence="1 2">
    <name type="scientific">Hymenobacter fodinae</name>
    <dbReference type="NCBI Taxonomy" id="2510796"/>
    <lineage>
        <taxon>Bacteria</taxon>
        <taxon>Pseudomonadati</taxon>
        <taxon>Bacteroidota</taxon>
        <taxon>Cytophagia</taxon>
        <taxon>Cytophagales</taxon>
        <taxon>Hymenobacteraceae</taxon>
        <taxon>Hymenobacter</taxon>
    </lineage>
</organism>
<name>A0A4Z0PF95_9BACT</name>
<evidence type="ECO:0000313" key="1">
    <source>
        <dbReference type="EMBL" id="TGE10329.1"/>
    </source>
</evidence>
<reference evidence="1 2" key="1">
    <citation type="submission" date="2019-04" db="EMBL/GenBank/DDBJ databases">
        <authorList>
            <person name="Feng G."/>
            <person name="Zhang J."/>
            <person name="Zhu H."/>
        </authorList>
    </citation>
    <scope>NUCLEOTIDE SEQUENCE [LARGE SCALE GENOMIC DNA]</scope>
    <source>
        <strain evidence="1 2">92R-1</strain>
    </source>
</reference>
<keyword evidence="2" id="KW-1185">Reference proteome</keyword>
<accession>A0A4Z0PF95</accession>
<dbReference type="InterPro" id="IPR019619">
    <property type="entry name" value="DUF2490"/>
</dbReference>